<dbReference type="Proteomes" id="UP000198243">
    <property type="component" value="Chromosome I"/>
</dbReference>
<dbReference type="EMBL" id="LT607412">
    <property type="protein sequence ID" value="SCE84738.1"/>
    <property type="molecule type" value="Genomic_DNA"/>
</dbReference>
<accession>A0A1C4VLB7</accession>
<dbReference type="AlphaFoldDB" id="A0A1C4VLB7"/>
<reference evidence="2" key="1">
    <citation type="submission" date="2016-06" db="EMBL/GenBank/DDBJ databases">
        <authorList>
            <person name="Varghese N."/>
            <person name="Submissions Spin"/>
        </authorList>
    </citation>
    <scope>NUCLEOTIDE SEQUENCE [LARGE SCALE GENOMIC DNA]</scope>
    <source>
        <strain evidence="2">DSM 44875</strain>
    </source>
</reference>
<organism evidence="1 2">
    <name type="scientific">Micromonospora coriariae</name>
    <dbReference type="NCBI Taxonomy" id="285665"/>
    <lineage>
        <taxon>Bacteria</taxon>
        <taxon>Bacillati</taxon>
        <taxon>Actinomycetota</taxon>
        <taxon>Actinomycetes</taxon>
        <taxon>Micromonosporales</taxon>
        <taxon>Micromonosporaceae</taxon>
        <taxon>Micromonospora</taxon>
    </lineage>
</organism>
<evidence type="ECO:0000313" key="1">
    <source>
        <dbReference type="EMBL" id="SCE84738.1"/>
    </source>
</evidence>
<sequence>MGSQSEGAARMAMAAPLENPLAGMFEPGLTESGAG</sequence>
<gene>
    <name evidence="1" type="ORF">GA0070607_2304</name>
</gene>
<keyword evidence="2" id="KW-1185">Reference proteome</keyword>
<protein>
    <submittedName>
        <fullName evidence="1">Uncharacterized protein</fullName>
    </submittedName>
</protein>
<proteinExistence type="predicted"/>
<evidence type="ECO:0000313" key="2">
    <source>
        <dbReference type="Proteomes" id="UP000198243"/>
    </source>
</evidence>
<name>A0A1C4VLB7_9ACTN</name>